<reference evidence="1" key="1">
    <citation type="journal article" date="2022" name="Plant J.">
        <title>Strategies of tolerance reflected in two North American maple genomes.</title>
        <authorList>
            <person name="McEvoy S.L."/>
            <person name="Sezen U.U."/>
            <person name="Trouern-Trend A."/>
            <person name="McMahon S.M."/>
            <person name="Schaberg P.G."/>
            <person name="Yang J."/>
            <person name="Wegrzyn J.L."/>
            <person name="Swenson N.G."/>
        </authorList>
    </citation>
    <scope>NUCLEOTIDE SEQUENCE</scope>
    <source>
        <strain evidence="1">NS2018</strain>
    </source>
</reference>
<comment type="caution">
    <text evidence="1">The sequence shown here is derived from an EMBL/GenBank/DDBJ whole genome shotgun (WGS) entry which is preliminary data.</text>
</comment>
<keyword evidence="2" id="KW-1185">Reference proteome</keyword>
<sequence>MIDEATLDCLQVRGSSNPRFLDHDPHVLVSVVMENGGCITEYKINGTNNETVDVELAIGVDVEGAFGKILIPLIPTRRVDHISVIDEATLDCLQVRGGSDPRFLDHDPHVLVSVGMSLGSEHVFLARIRFTRMYVSVLENSGCIAEYKVNGTGNETVDVELAIGVDVVGALLSSLIYPDGQQSYHSGSVNTSAAGSNFWQRHLLLSIVRTQHSGNCTRSMWRCIISNDFLSNKFRNSNQLSLQKKKIQVLRWKNLVTWERI</sequence>
<dbReference type="EMBL" id="JAUESC010000004">
    <property type="protein sequence ID" value="KAK0595052.1"/>
    <property type="molecule type" value="Genomic_DNA"/>
</dbReference>
<accession>A0AA39SQZ1</accession>
<name>A0AA39SQZ1_ACESA</name>
<reference evidence="1" key="2">
    <citation type="submission" date="2023-06" db="EMBL/GenBank/DDBJ databases">
        <authorList>
            <person name="Swenson N.G."/>
            <person name="Wegrzyn J.L."/>
            <person name="Mcevoy S.L."/>
        </authorList>
    </citation>
    <scope>NUCLEOTIDE SEQUENCE</scope>
    <source>
        <strain evidence="1">NS2018</strain>
        <tissue evidence="1">Leaf</tissue>
    </source>
</reference>
<evidence type="ECO:0000313" key="1">
    <source>
        <dbReference type="EMBL" id="KAK0595052.1"/>
    </source>
</evidence>
<dbReference type="AlphaFoldDB" id="A0AA39SQZ1"/>
<proteinExistence type="predicted"/>
<gene>
    <name evidence="1" type="ORF">LWI29_003023</name>
</gene>
<evidence type="ECO:0000313" key="2">
    <source>
        <dbReference type="Proteomes" id="UP001168877"/>
    </source>
</evidence>
<dbReference type="Proteomes" id="UP001168877">
    <property type="component" value="Unassembled WGS sequence"/>
</dbReference>
<organism evidence="1 2">
    <name type="scientific">Acer saccharum</name>
    <name type="common">Sugar maple</name>
    <dbReference type="NCBI Taxonomy" id="4024"/>
    <lineage>
        <taxon>Eukaryota</taxon>
        <taxon>Viridiplantae</taxon>
        <taxon>Streptophyta</taxon>
        <taxon>Embryophyta</taxon>
        <taxon>Tracheophyta</taxon>
        <taxon>Spermatophyta</taxon>
        <taxon>Magnoliopsida</taxon>
        <taxon>eudicotyledons</taxon>
        <taxon>Gunneridae</taxon>
        <taxon>Pentapetalae</taxon>
        <taxon>rosids</taxon>
        <taxon>malvids</taxon>
        <taxon>Sapindales</taxon>
        <taxon>Sapindaceae</taxon>
        <taxon>Hippocastanoideae</taxon>
        <taxon>Acereae</taxon>
        <taxon>Acer</taxon>
    </lineage>
</organism>
<protein>
    <submittedName>
        <fullName evidence="1">Uncharacterized protein</fullName>
    </submittedName>
</protein>